<feature type="chain" id="PRO_5022839847" description="DUF4097 family beta strand repeat protein" evidence="2">
    <location>
        <begin position="21"/>
        <end position="493"/>
    </location>
</feature>
<evidence type="ECO:0000256" key="2">
    <source>
        <dbReference type="SAM" id="SignalP"/>
    </source>
</evidence>
<sequence>MNKSRLFNGLVLLLCVIGTAAYGQKQTKTYKEVFNVTPETILDINTSNTDIEFETWDKNEIEIEATIEIEGATAEEAKEYFENGIIEIIGNSKKITIKTGIENSWLMRHSTNSFDFPRFDKGLKIQMDDLTDQLSTFSNYPHRMDIAIIEDMPPMPTIPSTNFDYEAFEKDGEKYMKQWQKEFKKGFGKEYQERMEEWTEKREEQMKKRQKQLEKREAQRRDLLEEREEKIAERLIILEKRKKDTDARRKEIRLFGNIHQGDSVRYHMFMGDSLHSNFPNSFYFSSGGKNKNYKVKKLIKIKMPKANKMKMNVRHGEVKLAADTRNMDANLSYSTLRAFIIDGEETTVVASYSPVSVQKWNLGQLRAEYSEAVNLEEVVDLTLTATSSDVTIDRLLSKAFIKNDYGPLTIHTVSENFTDLDVSLQNAELQCGLPETPFTIYVNGTSSTFSTPSTLQLERHKNGSNTVHKGYFRNKNGGKSIVINSKYSEVSLN</sequence>
<dbReference type="KEGG" id="asag:FGM00_11730"/>
<name>A0A5B7SVS0_9FLAO</name>
<dbReference type="Proteomes" id="UP000310017">
    <property type="component" value="Chromosome"/>
</dbReference>
<keyword evidence="1" id="KW-0175">Coiled coil</keyword>
<protein>
    <recommendedName>
        <fullName evidence="5">DUF4097 family beta strand repeat protein</fullName>
    </recommendedName>
</protein>
<dbReference type="OrthoDB" id="1420424at2"/>
<gene>
    <name evidence="3" type="ORF">FGM00_11730</name>
</gene>
<keyword evidence="2" id="KW-0732">Signal</keyword>
<evidence type="ECO:0000313" key="4">
    <source>
        <dbReference type="Proteomes" id="UP000310017"/>
    </source>
</evidence>
<feature type="signal peptide" evidence="2">
    <location>
        <begin position="1"/>
        <end position="20"/>
    </location>
</feature>
<dbReference type="EMBL" id="CP040710">
    <property type="protein sequence ID" value="QCX00744.1"/>
    <property type="molecule type" value="Genomic_DNA"/>
</dbReference>
<evidence type="ECO:0000256" key="1">
    <source>
        <dbReference type="SAM" id="Coils"/>
    </source>
</evidence>
<keyword evidence="4" id="KW-1185">Reference proteome</keyword>
<organism evidence="3 4">
    <name type="scientific">Aggregatimonas sangjinii</name>
    <dbReference type="NCBI Taxonomy" id="2583587"/>
    <lineage>
        <taxon>Bacteria</taxon>
        <taxon>Pseudomonadati</taxon>
        <taxon>Bacteroidota</taxon>
        <taxon>Flavobacteriia</taxon>
        <taxon>Flavobacteriales</taxon>
        <taxon>Flavobacteriaceae</taxon>
        <taxon>Aggregatimonas</taxon>
    </lineage>
</organism>
<dbReference type="AlphaFoldDB" id="A0A5B7SVS0"/>
<dbReference type="RefSeq" id="WP_138853088.1">
    <property type="nucleotide sequence ID" value="NZ_CP040710.1"/>
</dbReference>
<feature type="coiled-coil region" evidence="1">
    <location>
        <begin position="188"/>
        <end position="241"/>
    </location>
</feature>
<accession>A0A5B7SVS0</accession>
<proteinExistence type="predicted"/>
<evidence type="ECO:0000313" key="3">
    <source>
        <dbReference type="EMBL" id="QCX00744.1"/>
    </source>
</evidence>
<evidence type="ECO:0008006" key="5">
    <source>
        <dbReference type="Google" id="ProtNLM"/>
    </source>
</evidence>
<reference evidence="3 4" key="1">
    <citation type="submission" date="2019-05" db="EMBL/GenBank/DDBJ databases">
        <title>Genome sequencing of F202Z8.</title>
        <authorList>
            <person name="Kwon Y.M."/>
        </authorList>
    </citation>
    <scope>NUCLEOTIDE SEQUENCE [LARGE SCALE GENOMIC DNA]</scope>
    <source>
        <strain evidence="3 4">F202Z8</strain>
    </source>
</reference>